<dbReference type="Pfam" id="PF03466">
    <property type="entry name" value="LysR_substrate"/>
    <property type="match status" value="1"/>
</dbReference>
<sequence>MNYQDLYYFIKVVEKGSLVAAARYLDIPTSTLSRRLQAFEQDLGYKLVHRSSKKFGLTESGQRFYNSLSSVVTELEMRTEDVNTELSSMSGDIKITAPLTLGHHYVKNWVFEFMEMNPRISVEMFLSNENVDLVKNSIDIAFRLGKVTLNDWVMRPLLSTEMVVVATPELVARHGAPQRPEELSKLPLVVLKRSAFWRFMDPDGHAITFTPHAHLRTDEIRFAVDAVKKNLGVCCMPRYVVAAELERGELVQLLPQWSMEGRTMHMLYPHRESLPVKTRAFIEFVMGKVAHMEAGMAE</sequence>
<evidence type="ECO:0000256" key="1">
    <source>
        <dbReference type="ARBA" id="ARBA00009437"/>
    </source>
</evidence>
<keyword evidence="4" id="KW-0804">Transcription</keyword>
<dbReference type="PROSITE" id="PS50931">
    <property type="entry name" value="HTH_LYSR"/>
    <property type="match status" value="1"/>
</dbReference>
<evidence type="ECO:0000313" key="7">
    <source>
        <dbReference type="Proteomes" id="UP000242469"/>
    </source>
</evidence>
<dbReference type="AlphaFoldDB" id="A0A1H4H3R4"/>
<keyword evidence="7" id="KW-1185">Reference proteome</keyword>
<dbReference type="SUPFAM" id="SSF46785">
    <property type="entry name" value="Winged helix' DNA-binding domain"/>
    <property type="match status" value="1"/>
</dbReference>
<name>A0A1H4H3R4_9GAMM</name>
<dbReference type="Gene3D" id="3.40.190.290">
    <property type="match status" value="1"/>
</dbReference>
<dbReference type="InterPro" id="IPR005479">
    <property type="entry name" value="CPAse_ATP-bd"/>
</dbReference>
<dbReference type="PANTHER" id="PTHR30537:SF5">
    <property type="entry name" value="HTH-TYPE TRANSCRIPTIONAL ACTIVATOR TTDR-RELATED"/>
    <property type="match status" value="1"/>
</dbReference>
<dbReference type="GO" id="GO:0005524">
    <property type="term" value="F:ATP binding"/>
    <property type="evidence" value="ECO:0007669"/>
    <property type="project" value="InterPro"/>
</dbReference>
<accession>A0A1H4H3R4</accession>
<proteinExistence type="inferred from homology"/>
<reference evidence="7" key="1">
    <citation type="submission" date="2016-10" db="EMBL/GenBank/DDBJ databases">
        <authorList>
            <person name="Varghese N."/>
            <person name="Submissions S."/>
        </authorList>
    </citation>
    <scope>NUCLEOTIDE SEQUENCE [LARGE SCALE GENOMIC DNA]</scope>
    <source>
        <strain evidence="7">DSM 11526</strain>
    </source>
</reference>
<keyword evidence="3" id="KW-0238">DNA-binding</keyword>
<evidence type="ECO:0000256" key="2">
    <source>
        <dbReference type="ARBA" id="ARBA00023015"/>
    </source>
</evidence>
<evidence type="ECO:0000313" key="6">
    <source>
        <dbReference type="EMBL" id="SEB15738.1"/>
    </source>
</evidence>
<dbReference type="InterPro" id="IPR058163">
    <property type="entry name" value="LysR-type_TF_proteobact-type"/>
</dbReference>
<evidence type="ECO:0000259" key="5">
    <source>
        <dbReference type="PROSITE" id="PS50931"/>
    </source>
</evidence>
<dbReference type="InterPro" id="IPR036388">
    <property type="entry name" value="WH-like_DNA-bd_sf"/>
</dbReference>
<dbReference type="Gene3D" id="1.10.10.10">
    <property type="entry name" value="Winged helix-like DNA-binding domain superfamily/Winged helix DNA-binding domain"/>
    <property type="match status" value="1"/>
</dbReference>
<comment type="similarity">
    <text evidence="1">Belongs to the LysR transcriptional regulatory family.</text>
</comment>
<dbReference type="GO" id="GO:0043565">
    <property type="term" value="F:sequence-specific DNA binding"/>
    <property type="evidence" value="ECO:0007669"/>
    <property type="project" value="TreeGrafter"/>
</dbReference>
<dbReference type="InterPro" id="IPR000847">
    <property type="entry name" value="LysR_HTH_N"/>
</dbReference>
<evidence type="ECO:0000256" key="4">
    <source>
        <dbReference type="ARBA" id="ARBA00023163"/>
    </source>
</evidence>
<dbReference type="STRING" id="1122198.SAMN02745729_12513"/>
<dbReference type="PROSITE" id="PS00867">
    <property type="entry name" value="CPSASE_2"/>
    <property type="match status" value="1"/>
</dbReference>
<dbReference type="EMBL" id="FNRJ01000025">
    <property type="protein sequence ID" value="SEB15738.1"/>
    <property type="molecule type" value="Genomic_DNA"/>
</dbReference>
<protein>
    <submittedName>
        <fullName evidence="6">Transcriptional regulator, LysR family</fullName>
    </submittedName>
</protein>
<feature type="domain" description="HTH lysR-type" evidence="5">
    <location>
        <begin position="1"/>
        <end position="58"/>
    </location>
</feature>
<organism evidence="6 7">
    <name type="scientific">Marinobacterium iners DSM 11526</name>
    <dbReference type="NCBI Taxonomy" id="1122198"/>
    <lineage>
        <taxon>Bacteria</taxon>
        <taxon>Pseudomonadati</taxon>
        <taxon>Pseudomonadota</taxon>
        <taxon>Gammaproteobacteria</taxon>
        <taxon>Oceanospirillales</taxon>
        <taxon>Oceanospirillaceae</taxon>
        <taxon>Marinobacterium</taxon>
    </lineage>
</organism>
<dbReference type="FunFam" id="1.10.10.10:FF:000001">
    <property type="entry name" value="LysR family transcriptional regulator"/>
    <property type="match status" value="1"/>
</dbReference>
<evidence type="ECO:0000256" key="3">
    <source>
        <dbReference type="ARBA" id="ARBA00023125"/>
    </source>
</evidence>
<gene>
    <name evidence="6" type="ORF">SAMN02745729_12513</name>
</gene>
<dbReference type="GO" id="GO:0006351">
    <property type="term" value="P:DNA-templated transcription"/>
    <property type="evidence" value="ECO:0007669"/>
    <property type="project" value="TreeGrafter"/>
</dbReference>
<dbReference type="GO" id="GO:0003700">
    <property type="term" value="F:DNA-binding transcription factor activity"/>
    <property type="evidence" value="ECO:0007669"/>
    <property type="project" value="InterPro"/>
</dbReference>
<dbReference type="InterPro" id="IPR005119">
    <property type="entry name" value="LysR_subst-bd"/>
</dbReference>
<keyword evidence="2" id="KW-0805">Transcription regulation</keyword>
<dbReference type="Proteomes" id="UP000242469">
    <property type="component" value="Unassembled WGS sequence"/>
</dbReference>
<dbReference type="RefSeq" id="WP_175527714.1">
    <property type="nucleotide sequence ID" value="NZ_FNRJ01000025.1"/>
</dbReference>
<dbReference type="InterPro" id="IPR036390">
    <property type="entry name" value="WH_DNA-bd_sf"/>
</dbReference>
<dbReference type="PANTHER" id="PTHR30537">
    <property type="entry name" value="HTH-TYPE TRANSCRIPTIONAL REGULATOR"/>
    <property type="match status" value="1"/>
</dbReference>
<dbReference type="CDD" id="cd08422">
    <property type="entry name" value="PBP2_CrgA_like"/>
    <property type="match status" value="1"/>
</dbReference>
<dbReference type="Pfam" id="PF00126">
    <property type="entry name" value="HTH_1"/>
    <property type="match status" value="1"/>
</dbReference>
<dbReference type="SUPFAM" id="SSF53850">
    <property type="entry name" value="Periplasmic binding protein-like II"/>
    <property type="match status" value="1"/>
</dbReference>